<sequence length="214" mass="24523">MVAQLQILRRFDLSMLSVMGEEWTHLEVYRLLVQLGLTTKKLRQWKGQDADTRRDGAPLHHEHKDGNAHREDDQMMFRNQLMMVLKNRVDAFAEAESKYSVQVESETSNNGDGSGESRLPLRQKAGGRGPAPLTAVMEKRKREYDGLHVVLPTYIRTPLIGAAHRTNEFEGLLLEPDDVVDRVFKQIMSGRSGHVYLPRRFAPVVLVWSRGWPH</sequence>
<keyword evidence="3" id="KW-1185">Reference proteome</keyword>
<protein>
    <submittedName>
        <fullName evidence="2">Uncharacterized protein</fullName>
    </submittedName>
</protein>
<evidence type="ECO:0000256" key="1">
    <source>
        <dbReference type="SAM" id="MobiDB-lite"/>
    </source>
</evidence>
<dbReference type="EMBL" id="RYZW01000059">
    <property type="protein sequence ID" value="TDZ54431.1"/>
    <property type="molecule type" value="Genomic_DNA"/>
</dbReference>
<accession>A0A4R8RNS0</accession>
<gene>
    <name evidence="2" type="ORF">CTRI78_v006322</name>
</gene>
<proteinExistence type="predicted"/>
<feature type="compositionally biased region" description="Polar residues" evidence="1">
    <location>
        <begin position="100"/>
        <end position="111"/>
    </location>
</feature>
<feature type="region of interest" description="Disordered" evidence="1">
    <location>
        <begin position="46"/>
        <end position="70"/>
    </location>
</feature>
<comment type="caution">
    <text evidence="2">The sequence shown here is derived from an EMBL/GenBank/DDBJ whole genome shotgun (WGS) entry which is preliminary data.</text>
</comment>
<reference evidence="2 3" key="1">
    <citation type="submission" date="2018-12" db="EMBL/GenBank/DDBJ databases">
        <title>Genome sequence and assembly of Colletotrichum trifolii.</title>
        <authorList>
            <person name="Gan P."/>
            <person name="Shirasu K."/>
        </authorList>
    </citation>
    <scope>NUCLEOTIDE SEQUENCE [LARGE SCALE GENOMIC DNA]</scope>
    <source>
        <strain evidence="2 3">543-2</strain>
    </source>
</reference>
<feature type="region of interest" description="Disordered" evidence="1">
    <location>
        <begin position="100"/>
        <end position="132"/>
    </location>
</feature>
<evidence type="ECO:0000313" key="2">
    <source>
        <dbReference type="EMBL" id="TDZ54431.1"/>
    </source>
</evidence>
<dbReference type="AlphaFoldDB" id="A0A4R8RNS0"/>
<evidence type="ECO:0000313" key="3">
    <source>
        <dbReference type="Proteomes" id="UP000295703"/>
    </source>
</evidence>
<name>A0A4R8RNS0_COLTR</name>
<dbReference type="Proteomes" id="UP000295703">
    <property type="component" value="Unassembled WGS sequence"/>
</dbReference>
<organism evidence="2 3">
    <name type="scientific">Colletotrichum trifolii</name>
    <dbReference type="NCBI Taxonomy" id="5466"/>
    <lineage>
        <taxon>Eukaryota</taxon>
        <taxon>Fungi</taxon>
        <taxon>Dikarya</taxon>
        <taxon>Ascomycota</taxon>
        <taxon>Pezizomycotina</taxon>
        <taxon>Sordariomycetes</taxon>
        <taxon>Hypocreomycetidae</taxon>
        <taxon>Glomerellales</taxon>
        <taxon>Glomerellaceae</taxon>
        <taxon>Colletotrichum</taxon>
        <taxon>Colletotrichum orbiculare species complex</taxon>
    </lineage>
</organism>